<evidence type="ECO:0000256" key="4">
    <source>
        <dbReference type="ARBA" id="ARBA00017710"/>
    </source>
</evidence>
<evidence type="ECO:0000256" key="9">
    <source>
        <dbReference type="ARBA" id="ARBA00023002"/>
    </source>
</evidence>
<keyword evidence="18" id="KW-1185">Reference proteome</keyword>
<accession>A0A369LZ24</accession>
<feature type="domain" description="4Fe-4S ferredoxin-type" evidence="16">
    <location>
        <begin position="518"/>
        <end position="546"/>
    </location>
</feature>
<dbReference type="Gene3D" id="3.30.70.20">
    <property type="match status" value="1"/>
</dbReference>
<keyword evidence="11 14" id="KW-0411">Iron-sulfur</keyword>
<keyword evidence="7 14" id="KW-0479">Metal-binding</keyword>
<evidence type="ECO:0000256" key="14">
    <source>
        <dbReference type="PIRNR" id="PIRNR006439"/>
    </source>
</evidence>
<dbReference type="InterPro" id="IPR045025">
    <property type="entry name" value="HACL1-like"/>
</dbReference>
<dbReference type="FunFam" id="3.40.50.970:FF:000039">
    <property type="entry name" value="Indolepyruvate oxidoreductase subunit IorA"/>
    <property type="match status" value="1"/>
</dbReference>
<evidence type="ECO:0000256" key="6">
    <source>
        <dbReference type="ARBA" id="ARBA00022485"/>
    </source>
</evidence>
<dbReference type="GO" id="GO:0030976">
    <property type="term" value="F:thiamine pyrophosphate binding"/>
    <property type="evidence" value="ECO:0007669"/>
    <property type="project" value="InterPro"/>
</dbReference>
<evidence type="ECO:0000256" key="10">
    <source>
        <dbReference type="ARBA" id="ARBA00023004"/>
    </source>
</evidence>
<evidence type="ECO:0000256" key="7">
    <source>
        <dbReference type="ARBA" id="ARBA00022723"/>
    </source>
</evidence>
<dbReference type="Pfam" id="PF01855">
    <property type="entry name" value="POR_N"/>
    <property type="match status" value="1"/>
</dbReference>
<dbReference type="CDD" id="cd07034">
    <property type="entry name" value="TPP_PYR_PFOR_IOR-alpha_like"/>
    <property type="match status" value="1"/>
</dbReference>
<keyword evidence="10 14" id="KW-0408">Iron</keyword>
<evidence type="ECO:0000256" key="12">
    <source>
        <dbReference type="ARBA" id="ARBA00030514"/>
    </source>
</evidence>
<sequence>MELMSGNEAIAQGAWEAGAHIGVAYPGTPSTETLEAFAKMDGVYAEWCVNEKVAVEVGVGASAAGARVLSTMKHVGVNVAADPLFTAAYTGVGGGLVVLAADDPGMYSSQNEQDSHWYARAAHIPMLDPADSAEALRFTREAYELSERFDVPVFIRSTVRVSHTKTPVEPGPRAEAPLKPYEKDAAKWVMMPAFAKPRRRDQLARVEALGEWVETCPYNKVVRRGSAVGVVCAGAVYQHVTEALPDASVFKLGCTWPLPAEALRAFAGSVEALYVVEEASEYLAEGVRALGIPVAPFARPLPADGELTPGLIRAAFGLAEPPHAPAPEGLPGRPPALCPGCPHRLVFKELTRLKAIVTGDIGCYTLGALPPLSAMDTCVDMGASVSMAHGFELALAGTEHRPVVAVIGDSTFAHSGLSSLISTVYNRCGGTVCVLDNRTTAMTGRQGNPFNGETLQKRPSRELDLEGVVRALGVGDVRTVDPHDARAVRAALKDATGTGELSVLVFRAPCVLLERTRKPAYLVTGACTACGVCPTLGCPAIAKDAETGRASIDPGLCIGCGQCAQYCAFNAIEQPEGGSHE</sequence>
<dbReference type="EMBL" id="PPTS01000007">
    <property type="protein sequence ID" value="RDB63445.1"/>
    <property type="molecule type" value="Genomic_DNA"/>
</dbReference>
<comment type="catalytic activity">
    <reaction evidence="13 14">
        <text>indole-3-pyruvate + 2 oxidized [2Fe-2S]-[ferredoxin] + CoA = (indol-3-yl)acetyl-CoA + 2 reduced [2Fe-2S]-[ferredoxin] + CO2 + H(+)</text>
        <dbReference type="Rhea" id="RHEA:12645"/>
        <dbReference type="Rhea" id="RHEA-COMP:10000"/>
        <dbReference type="Rhea" id="RHEA-COMP:10001"/>
        <dbReference type="ChEBI" id="CHEBI:15378"/>
        <dbReference type="ChEBI" id="CHEBI:16526"/>
        <dbReference type="ChEBI" id="CHEBI:17640"/>
        <dbReference type="ChEBI" id="CHEBI:33737"/>
        <dbReference type="ChEBI" id="CHEBI:33738"/>
        <dbReference type="ChEBI" id="CHEBI:57271"/>
        <dbReference type="ChEBI" id="CHEBI:57287"/>
        <dbReference type="EC" id="1.2.7.8"/>
    </reaction>
</comment>
<evidence type="ECO:0000259" key="16">
    <source>
        <dbReference type="PROSITE" id="PS51379"/>
    </source>
</evidence>
<dbReference type="PANTHER" id="PTHR43710:SF5">
    <property type="entry name" value="INDOLEPYRUVATE FERREDOXIN OXIDOREDUCTASE ALPHA SUBUNIT"/>
    <property type="match status" value="1"/>
</dbReference>
<name>A0A369LZ24_9ACTN</name>
<dbReference type="EC" id="1.2.7.8" evidence="3 14"/>
<dbReference type="AlphaFoldDB" id="A0A369LZ24"/>
<dbReference type="GO" id="GO:0000287">
    <property type="term" value="F:magnesium ion binding"/>
    <property type="evidence" value="ECO:0007669"/>
    <property type="project" value="UniProtKB-ARBA"/>
</dbReference>
<feature type="binding site" evidence="15">
    <location>
        <position position="538"/>
    </location>
    <ligand>
        <name>[4Fe-4S] cluster</name>
        <dbReference type="ChEBI" id="CHEBI:49883"/>
        <label>2</label>
    </ligand>
</feature>
<keyword evidence="6 14" id="KW-0004">4Fe-4S</keyword>
<protein>
    <recommendedName>
        <fullName evidence="4 14">Indolepyruvate oxidoreductase subunit IorA</fullName>
        <shortName evidence="14">IOR</shortName>
        <ecNumber evidence="3 14">1.2.7.8</ecNumber>
    </recommendedName>
    <alternativeName>
        <fullName evidence="12 14">Indolepyruvate ferredoxin oxidoreductase subunit alpha</fullName>
    </alternativeName>
</protein>
<keyword evidence="5 14" id="KW-0813">Transport</keyword>
<dbReference type="InterPro" id="IPR017896">
    <property type="entry name" value="4Fe4S_Fe-S-bd"/>
</dbReference>
<dbReference type="GeneID" id="78360263"/>
<dbReference type="RefSeq" id="WP_114569204.1">
    <property type="nucleotide sequence ID" value="NZ_CABMMS010000007.1"/>
</dbReference>
<evidence type="ECO:0000313" key="18">
    <source>
        <dbReference type="Proteomes" id="UP000254000"/>
    </source>
</evidence>
<feature type="binding site" evidence="15">
    <location>
        <position position="557"/>
    </location>
    <ligand>
        <name>[4Fe-4S] cluster</name>
        <dbReference type="ChEBI" id="CHEBI:49883"/>
        <label>2</label>
    </ligand>
</feature>
<feature type="binding site" evidence="15">
    <location>
        <position position="533"/>
    </location>
    <ligand>
        <name>[4Fe-4S] cluster</name>
        <dbReference type="ChEBI" id="CHEBI:49883"/>
        <label>1</label>
    </ligand>
</feature>
<dbReference type="Gene3D" id="3.40.50.970">
    <property type="match status" value="2"/>
</dbReference>
<keyword evidence="8 14" id="KW-0249">Electron transport</keyword>
<feature type="domain" description="4Fe-4S ferredoxin-type" evidence="16">
    <location>
        <begin position="548"/>
        <end position="577"/>
    </location>
</feature>
<dbReference type="InterPro" id="IPR017721">
    <property type="entry name" value="IorA"/>
</dbReference>
<dbReference type="PIRSF" id="PIRSF006439">
    <property type="entry name" value="Indolepyruvate_ferr_oxidored"/>
    <property type="match status" value="1"/>
</dbReference>
<comment type="caution">
    <text evidence="17">The sequence shown here is derived from an EMBL/GenBank/DDBJ whole genome shotgun (WGS) entry which is preliminary data.</text>
</comment>
<feature type="binding site" evidence="15">
    <location>
        <position position="530"/>
    </location>
    <ligand>
        <name>[4Fe-4S] cluster</name>
        <dbReference type="ChEBI" id="CHEBI:49883"/>
        <label>1</label>
    </ligand>
</feature>
<feature type="binding site" evidence="15">
    <location>
        <position position="560"/>
    </location>
    <ligand>
        <name>[4Fe-4S] cluster</name>
        <dbReference type="ChEBI" id="CHEBI:49883"/>
        <label>2</label>
    </ligand>
</feature>
<dbReference type="InterPro" id="IPR002880">
    <property type="entry name" value="Pyrv_Fd/Flavodoxin_OxRdtase_N"/>
</dbReference>
<feature type="binding site" evidence="15">
    <location>
        <position position="563"/>
    </location>
    <ligand>
        <name>[4Fe-4S] cluster</name>
        <dbReference type="ChEBI" id="CHEBI:49883"/>
        <label>2</label>
    </ligand>
</feature>
<feature type="binding site" evidence="15">
    <location>
        <position position="567"/>
    </location>
    <ligand>
        <name>[4Fe-4S] cluster</name>
        <dbReference type="ChEBI" id="CHEBI:49883"/>
        <label>1</label>
    </ligand>
</feature>
<dbReference type="SUPFAM" id="SSF54862">
    <property type="entry name" value="4Fe-4S ferredoxins"/>
    <property type="match status" value="1"/>
</dbReference>
<comment type="cofactor">
    <cofactor evidence="14 15">
        <name>[4Fe-4S] cluster</name>
        <dbReference type="ChEBI" id="CHEBI:49883"/>
    </cofactor>
    <text evidence="14 15">Binds 2 [4Fe-4S] clusters. In this family the first cluster has a non-standard and varying [4Fe-4S] binding motif CX(2)CX(2)CX(4-5)CP.</text>
</comment>
<evidence type="ECO:0000256" key="11">
    <source>
        <dbReference type="ARBA" id="ARBA00023014"/>
    </source>
</evidence>
<dbReference type="InterPro" id="IPR009014">
    <property type="entry name" value="Transketo_C/PFOR_II"/>
</dbReference>
<evidence type="ECO:0000256" key="3">
    <source>
        <dbReference type="ARBA" id="ARBA00012812"/>
    </source>
</evidence>
<dbReference type="GO" id="GO:0051539">
    <property type="term" value="F:4 iron, 4 sulfur cluster binding"/>
    <property type="evidence" value="ECO:0007669"/>
    <property type="project" value="UniProtKB-UniRule"/>
</dbReference>
<organism evidence="17 18">
    <name type="scientific">Gordonibacter pamelaeae</name>
    <dbReference type="NCBI Taxonomy" id="471189"/>
    <lineage>
        <taxon>Bacteria</taxon>
        <taxon>Bacillati</taxon>
        <taxon>Actinomycetota</taxon>
        <taxon>Coriobacteriia</taxon>
        <taxon>Eggerthellales</taxon>
        <taxon>Eggerthellaceae</taxon>
        <taxon>Gordonibacter</taxon>
    </lineage>
</organism>
<dbReference type="PANTHER" id="PTHR43710">
    <property type="entry name" value="2-HYDROXYACYL-COA LYASE"/>
    <property type="match status" value="1"/>
</dbReference>
<dbReference type="Proteomes" id="UP000254000">
    <property type="component" value="Unassembled WGS sequence"/>
</dbReference>
<comment type="subunit">
    <text evidence="2">Heterodimer of the IorA and IorB subunits.</text>
</comment>
<dbReference type="SUPFAM" id="SSF52518">
    <property type="entry name" value="Thiamin diphosphate-binding fold (THDP-binding)"/>
    <property type="match status" value="2"/>
</dbReference>
<dbReference type="Pfam" id="PF00037">
    <property type="entry name" value="Fer4"/>
    <property type="match status" value="1"/>
</dbReference>
<dbReference type="OrthoDB" id="9803617at2"/>
<dbReference type="GO" id="GO:0043805">
    <property type="term" value="F:indolepyruvate ferredoxin oxidoreductase activity"/>
    <property type="evidence" value="ECO:0007669"/>
    <property type="project" value="UniProtKB-UniRule"/>
</dbReference>
<dbReference type="InterPro" id="IPR029061">
    <property type="entry name" value="THDP-binding"/>
</dbReference>
<dbReference type="InterPro" id="IPR011766">
    <property type="entry name" value="TPP_enzyme_TPP-bd"/>
</dbReference>
<feature type="binding site" evidence="15">
    <location>
        <position position="527"/>
    </location>
    <ligand>
        <name>[4Fe-4S] cluster</name>
        <dbReference type="ChEBI" id="CHEBI:49883"/>
        <label>1</label>
    </ligand>
</feature>
<dbReference type="CDD" id="cd02008">
    <property type="entry name" value="TPP_IOR_alpha"/>
    <property type="match status" value="1"/>
</dbReference>
<dbReference type="PROSITE" id="PS51379">
    <property type="entry name" value="4FE4S_FER_2"/>
    <property type="match status" value="2"/>
</dbReference>
<evidence type="ECO:0000256" key="8">
    <source>
        <dbReference type="ARBA" id="ARBA00022982"/>
    </source>
</evidence>
<evidence type="ECO:0000256" key="5">
    <source>
        <dbReference type="ARBA" id="ARBA00022448"/>
    </source>
</evidence>
<dbReference type="SUPFAM" id="SSF52922">
    <property type="entry name" value="TK C-terminal domain-like"/>
    <property type="match status" value="1"/>
</dbReference>
<comment type="function">
    <text evidence="1 14">Catalyzes the ferredoxin-dependent oxidative decarboxylation of arylpyruvates.</text>
</comment>
<evidence type="ECO:0000256" key="15">
    <source>
        <dbReference type="PIRSR" id="PIRSR006439-50"/>
    </source>
</evidence>
<evidence type="ECO:0000256" key="1">
    <source>
        <dbReference type="ARBA" id="ARBA00002995"/>
    </source>
</evidence>
<evidence type="ECO:0000313" key="17">
    <source>
        <dbReference type="EMBL" id="RDB63445.1"/>
    </source>
</evidence>
<reference evidence="17 18" key="1">
    <citation type="journal article" date="2018" name="Elife">
        <title>Discovery and characterization of a prevalent human gut bacterial enzyme sufficient for the inactivation of a family of plant toxins.</title>
        <authorList>
            <person name="Koppel N."/>
            <person name="Bisanz J.E."/>
            <person name="Pandelia M.E."/>
            <person name="Turnbaugh P.J."/>
            <person name="Balskus E.P."/>
        </authorList>
    </citation>
    <scope>NUCLEOTIDE SEQUENCE [LARGE SCALE GENOMIC DNA]</scope>
    <source>
        <strain evidence="17 18">3C</strain>
    </source>
</reference>
<gene>
    <name evidence="17" type="ORF">C1877_11215</name>
</gene>
<evidence type="ECO:0000256" key="2">
    <source>
        <dbReference type="ARBA" id="ARBA00011238"/>
    </source>
</evidence>
<evidence type="ECO:0000256" key="13">
    <source>
        <dbReference type="ARBA" id="ARBA00048332"/>
    </source>
</evidence>
<keyword evidence="9 14" id="KW-0560">Oxidoreductase</keyword>
<dbReference type="Pfam" id="PF02775">
    <property type="entry name" value="TPP_enzyme_C"/>
    <property type="match status" value="1"/>
</dbReference>
<proteinExistence type="predicted"/>